<protein>
    <submittedName>
        <fullName evidence="1">Uncharacterized protein</fullName>
    </submittedName>
</protein>
<reference evidence="1" key="1">
    <citation type="journal article" date="2015" name="Nature">
        <title>Complex archaea that bridge the gap between prokaryotes and eukaryotes.</title>
        <authorList>
            <person name="Spang A."/>
            <person name="Saw J.H."/>
            <person name="Jorgensen S.L."/>
            <person name="Zaremba-Niedzwiedzka K."/>
            <person name="Martijn J."/>
            <person name="Lind A.E."/>
            <person name="van Eijk R."/>
            <person name="Schleper C."/>
            <person name="Guy L."/>
            <person name="Ettema T.J."/>
        </authorList>
    </citation>
    <scope>NUCLEOTIDE SEQUENCE</scope>
</reference>
<accession>A0A0F9HAX0</accession>
<proteinExistence type="predicted"/>
<evidence type="ECO:0000313" key="1">
    <source>
        <dbReference type="EMBL" id="KKL72237.1"/>
    </source>
</evidence>
<dbReference type="AlphaFoldDB" id="A0A0F9HAX0"/>
<sequence>MSTPVGARVLAVRDGKEGTLHVYGRGIFVGHERPPGDWPEGYTNPKIELDGGGVAWGNQCWWGPLEQWEAKYGVWEWLDVPLPAAEEPEAT</sequence>
<gene>
    <name evidence="1" type="ORF">LCGC14_2086900</name>
</gene>
<comment type="caution">
    <text evidence="1">The sequence shown here is derived from an EMBL/GenBank/DDBJ whole genome shotgun (WGS) entry which is preliminary data.</text>
</comment>
<organism evidence="1">
    <name type="scientific">marine sediment metagenome</name>
    <dbReference type="NCBI Taxonomy" id="412755"/>
    <lineage>
        <taxon>unclassified sequences</taxon>
        <taxon>metagenomes</taxon>
        <taxon>ecological metagenomes</taxon>
    </lineage>
</organism>
<dbReference type="EMBL" id="LAZR01025333">
    <property type="protein sequence ID" value="KKL72237.1"/>
    <property type="molecule type" value="Genomic_DNA"/>
</dbReference>
<name>A0A0F9HAX0_9ZZZZ</name>